<protein>
    <recommendedName>
        <fullName evidence="4">Disrupted in schizophrenia 1 protein</fullName>
    </recommendedName>
</protein>
<evidence type="ECO:0000313" key="2">
    <source>
        <dbReference type="Ensembl" id="ENSJJAP00000003883.1"/>
    </source>
</evidence>
<dbReference type="AlphaFoldDB" id="A0A8C5K322"/>
<dbReference type="GO" id="GO:0001764">
    <property type="term" value="P:neuron migration"/>
    <property type="evidence" value="ECO:0007669"/>
    <property type="project" value="TreeGrafter"/>
</dbReference>
<sequence>MHCFLFSDSRGGSLPVASPRRRRLARRPGYMRSLPTSGIGFHAPAEGTARLVPRGLNGEEVQHSESRAGHCGLDPSGQCQGLTVGSPIPESSAAPAVASVGPLHLDQNSEGATPVHFGIQHRAGTRLPERLTRPCGPGDSGHRKEVLSMDSTEACGPNKDVACSEGARNTRVVGSLASSLERGPDSSPAPPGSQVSFASNFSFIQLSLRSAGERGEAEGCLLSRASSSAQETGAIGSDQSLRDPRGSSWASSLPAPRGPEGLAQAVGSSSQQPCGLHSLALDTGSFSLDASLAGGWGDEGSALEDGPSWHALLGQWEPALHDCLLSNRRQLGVTSLSLKLQKLQEKAIEDEDYDKGEV</sequence>
<dbReference type="GO" id="GO:0005815">
    <property type="term" value="C:microtubule organizing center"/>
    <property type="evidence" value="ECO:0007669"/>
    <property type="project" value="TreeGrafter"/>
</dbReference>
<dbReference type="GeneTree" id="ENSGT00390000006176"/>
<dbReference type="GO" id="GO:0005874">
    <property type="term" value="C:microtubule"/>
    <property type="evidence" value="ECO:0007669"/>
    <property type="project" value="TreeGrafter"/>
</dbReference>
<feature type="region of interest" description="Disordered" evidence="1">
    <location>
        <begin position="223"/>
        <end position="269"/>
    </location>
</feature>
<name>A0A8C5K322_JACJA</name>
<feature type="region of interest" description="Disordered" evidence="1">
    <location>
        <begin position="1"/>
        <end position="28"/>
    </location>
</feature>
<evidence type="ECO:0008006" key="4">
    <source>
        <dbReference type="Google" id="ProtNLM"/>
    </source>
</evidence>
<dbReference type="Proteomes" id="UP000694385">
    <property type="component" value="Unassembled WGS sequence"/>
</dbReference>
<dbReference type="GO" id="GO:0045111">
    <property type="term" value="C:intermediate filament cytoskeleton"/>
    <property type="evidence" value="ECO:0007669"/>
    <property type="project" value="TreeGrafter"/>
</dbReference>
<evidence type="ECO:0000313" key="3">
    <source>
        <dbReference type="Proteomes" id="UP000694385"/>
    </source>
</evidence>
<dbReference type="GO" id="GO:0060271">
    <property type="term" value="P:cilium assembly"/>
    <property type="evidence" value="ECO:0007669"/>
    <property type="project" value="TreeGrafter"/>
</dbReference>
<dbReference type="PANTHER" id="PTHR14332">
    <property type="entry name" value="DISRUPTED IN SCHIZOPHRENIA 1 PROTEIN"/>
    <property type="match status" value="1"/>
</dbReference>
<dbReference type="InterPro" id="IPR026081">
    <property type="entry name" value="DISC1"/>
</dbReference>
<organism evidence="2 3">
    <name type="scientific">Jaculus jaculus</name>
    <name type="common">Lesser Egyptian jerboa</name>
    <dbReference type="NCBI Taxonomy" id="51337"/>
    <lineage>
        <taxon>Eukaryota</taxon>
        <taxon>Metazoa</taxon>
        <taxon>Chordata</taxon>
        <taxon>Craniata</taxon>
        <taxon>Vertebrata</taxon>
        <taxon>Euteleostomi</taxon>
        <taxon>Mammalia</taxon>
        <taxon>Eutheria</taxon>
        <taxon>Euarchontoglires</taxon>
        <taxon>Glires</taxon>
        <taxon>Rodentia</taxon>
        <taxon>Myomorpha</taxon>
        <taxon>Dipodoidea</taxon>
        <taxon>Dipodidae</taxon>
        <taxon>Dipodinae</taxon>
        <taxon>Jaculus</taxon>
    </lineage>
</organism>
<reference evidence="2" key="2">
    <citation type="submission" date="2025-09" db="UniProtKB">
        <authorList>
            <consortium name="Ensembl"/>
        </authorList>
    </citation>
    <scope>IDENTIFICATION</scope>
</reference>
<reference evidence="2" key="1">
    <citation type="submission" date="2025-08" db="UniProtKB">
        <authorList>
            <consortium name="Ensembl"/>
        </authorList>
    </citation>
    <scope>IDENTIFICATION</scope>
</reference>
<dbReference type="PANTHER" id="PTHR14332:SF3">
    <property type="entry name" value="DISRUPTED IN SCHIZOPHRENIA 1 PROTEIN"/>
    <property type="match status" value="1"/>
</dbReference>
<dbReference type="Ensembl" id="ENSJJAT00000008839.1">
    <property type="protein sequence ID" value="ENSJJAP00000003883.1"/>
    <property type="gene ID" value="ENSJJAG00000007822.1"/>
</dbReference>
<accession>A0A8C5K322</accession>
<keyword evidence="3" id="KW-1185">Reference proteome</keyword>
<proteinExistence type="predicted"/>
<evidence type="ECO:0000256" key="1">
    <source>
        <dbReference type="SAM" id="MobiDB-lite"/>
    </source>
</evidence>